<proteinExistence type="inferred from homology"/>
<evidence type="ECO:0000256" key="6">
    <source>
        <dbReference type="ARBA" id="ARBA00023235"/>
    </source>
</evidence>
<dbReference type="PANTHER" id="PTHR10091:SF0">
    <property type="entry name" value="GALACTOSE MUTAROTASE"/>
    <property type="match status" value="1"/>
</dbReference>
<dbReference type="EC" id="5.1.3.3" evidence="4 8"/>
<evidence type="ECO:0000256" key="7">
    <source>
        <dbReference type="ARBA" id="ARBA00023277"/>
    </source>
</evidence>
<dbReference type="Proteomes" id="UP001165393">
    <property type="component" value="Unassembled WGS sequence"/>
</dbReference>
<keyword evidence="7 8" id="KW-0119">Carbohydrate metabolism</keyword>
<feature type="binding site" evidence="11">
    <location>
        <begin position="163"/>
        <end position="165"/>
    </location>
    <ligand>
        <name>beta-D-galactose</name>
        <dbReference type="ChEBI" id="CHEBI:27667"/>
    </ligand>
</feature>
<dbReference type="InterPro" id="IPR047215">
    <property type="entry name" value="Galactose_mutarotase-like"/>
</dbReference>
<dbReference type="GO" id="GO:0006006">
    <property type="term" value="P:glucose metabolic process"/>
    <property type="evidence" value="ECO:0007669"/>
    <property type="project" value="TreeGrafter"/>
</dbReference>
<comment type="similarity">
    <text evidence="3 8">Belongs to the aldose epimerase family.</text>
</comment>
<dbReference type="GO" id="GO:0030246">
    <property type="term" value="F:carbohydrate binding"/>
    <property type="evidence" value="ECO:0007669"/>
    <property type="project" value="InterPro"/>
</dbReference>
<dbReference type="SUPFAM" id="SSF74650">
    <property type="entry name" value="Galactose mutarotase-like"/>
    <property type="match status" value="1"/>
</dbReference>
<evidence type="ECO:0000256" key="4">
    <source>
        <dbReference type="ARBA" id="ARBA00013185"/>
    </source>
</evidence>
<dbReference type="Gene3D" id="2.70.98.10">
    <property type="match status" value="1"/>
</dbReference>
<comment type="pathway">
    <text evidence="2 8">Carbohydrate metabolism; hexose metabolism.</text>
</comment>
<dbReference type="InterPro" id="IPR011013">
    <property type="entry name" value="Gal_mutarotase_sf_dom"/>
</dbReference>
<sequence>MTETPHWLELSNSNGMVVRLVDVGASIASIRVPVVGKMREVVVGSDTRDDYLSNPAFLGANVGRFANRIAGGQFAIKEQSFQLSINQAPNHLHGAGQLSHSTWQLLQYSAHSAVYEFKSNDGDEGYPGNLQVQVHYELGDDNDLTISYEAHVDKPCPLNLTNHSYFNLDVEHGTVHQHQLKIAADRYLPVRSDGIPEAHLEAVEHTNFDFRTFKAVGAVLLADEQQKRVKGYDHSFMIAPSDNNTPAAQVLSADGKVCLSVYTSKPALHLYTGNYLGGVPTRTGEGVDYQGIALETQFLPDAPNRNWPHQTCILQPSEVYKYATRFQFSV</sequence>
<evidence type="ECO:0000256" key="1">
    <source>
        <dbReference type="ARBA" id="ARBA00001614"/>
    </source>
</evidence>
<evidence type="ECO:0000256" key="3">
    <source>
        <dbReference type="ARBA" id="ARBA00006206"/>
    </source>
</evidence>
<accession>A0AA42B8T9</accession>
<evidence type="ECO:0000256" key="11">
    <source>
        <dbReference type="PIRSR" id="PIRSR005096-3"/>
    </source>
</evidence>
<dbReference type="Pfam" id="PF01263">
    <property type="entry name" value="Aldose_epim"/>
    <property type="match status" value="1"/>
</dbReference>
<organism evidence="12 13">
    <name type="scientific">Echinimonas agarilytica</name>
    <dbReference type="NCBI Taxonomy" id="1215918"/>
    <lineage>
        <taxon>Bacteria</taxon>
        <taxon>Pseudomonadati</taxon>
        <taxon>Pseudomonadota</taxon>
        <taxon>Gammaproteobacteria</taxon>
        <taxon>Alteromonadales</taxon>
        <taxon>Echinimonadaceae</taxon>
        <taxon>Echinimonas</taxon>
    </lineage>
</organism>
<reference evidence="12 13" key="1">
    <citation type="journal article" date="2013" name="Antonie Van Leeuwenhoek">
        <title>Echinimonas agarilytica gen. nov., sp. nov., a new gammaproteobacterium isolated from the sea urchin Strongylocentrotus intermedius.</title>
        <authorList>
            <person name="Nedashkovskaya O.I."/>
            <person name="Stenkova A.M."/>
            <person name="Zhukova N.V."/>
            <person name="Van Trappen S."/>
            <person name="Lee J.S."/>
            <person name="Kim S.B."/>
        </authorList>
    </citation>
    <scope>NUCLEOTIDE SEQUENCE [LARGE SCALE GENOMIC DNA]</scope>
    <source>
        <strain evidence="12 13">KMM 6351</strain>
    </source>
</reference>
<keyword evidence="6 8" id="KW-0413">Isomerase</keyword>
<evidence type="ECO:0000256" key="10">
    <source>
        <dbReference type="PIRSR" id="PIRSR005096-2"/>
    </source>
</evidence>
<dbReference type="InterPro" id="IPR008183">
    <property type="entry name" value="Aldose_1/G6P_1-epimerase"/>
</dbReference>
<comment type="catalytic activity">
    <reaction evidence="1 8">
        <text>alpha-D-glucose = beta-D-glucose</text>
        <dbReference type="Rhea" id="RHEA:10264"/>
        <dbReference type="ChEBI" id="CHEBI:15903"/>
        <dbReference type="ChEBI" id="CHEBI:17925"/>
        <dbReference type="EC" id="5.1.3.3"/>
    </reaction>
</comment>
<evidence type="ECO:0000313" key="13">
    <source>
        <dbReference type="Proteomes" id="UP001165393"/>
    </source>
</evidence>
<feature type="active site" description="Proton acceptor" evidence="9">
    <location>
        <position position="295"/>
    </location>
</feature>
<feature type="binding site" evidence="10">
    <location>
        <position position="233"/>
    </location>
    <ligand>
        <name>beta-D-galactose</name>
        <dbReference type="ChEBI" id="CHEBI:27667"/>
    </ligand>
</feature>
<dbReference type="AlphaFoldDB" id="A0AA42B8T9"/>
<evidence type="ECO:0000256" key="2">
    <source>
        <dbReference type="ARBA" id="ARBA00005028"/>
    </source>
</evidence>
<dbReference type="CDD" id="cd09019">
    <property type="entry name" value="galactose_mutarotase_like"/>
    <property type="match status" value="1"/>
</dbReference>
<feature type="binding site" evidence="11">
    <location>
        <begin position="67"/>
        <end position="68"/>
    </location>
    <ligand>
        <name>beta-D-galactose</name>
        <dbReference type="ChEBI" id="CHEBI:27667"/>
    </ligand>
</feature>
<gene>
    <name evidence="12" type="ORF">NAF29_16560</name>
</gene>
<evidence type="ECO:0000256" key="9">
    <source>
        <dbReference type="PIRSR" id="PIRSR005096-1"/>
    </source>
</evidence>
<dbReference type="PANTHER" id="PTHR10091">
    <property type="entry name" value="ALDOSE-1-EPIMERASE"/>
    <property type="match status" value="1"/>
</dbReference>
<dbReference type="InterPro" id="IPR014718">
    <property type="entry name" value="GH-type_carb-bd"/>
</dbReference>
<dbReference type="NCBIfam" id="NF008277">
    <property type="entry name" value="PRK11055.1"/>
    <property type="match status" value="1"/>
</dbReference>
<dbReference type="RefSeq" id="WP_251262745.1">
    <property type="nucleotide sequence ID" value="NZ_JAMQGP010000009.1"/>
</dbReference>
<name>A0AA42B8T9_9GAMM</name>
<comment type="caution">
    <text evidence="12">The sequence shown here is derived from an EMBL/GenBank/DDBJ whole genome shotgun (WGS) entry which is preliminary data.</text>
</comment>
<evidence type="ECO:0000256" key="5">
    <source>
        <dbReference type="ARBA" id="ARBA00014165"/>
    </source>
</evidence>
<dbReference type="PIRSF" id="PIRSF005096">
    <property type="entry name" value="GALM"/>
    <property type="match status" value="1"/>
</dbReference>
<protein>
    <recommendedName>
        <fullName evidence="5 8">Aldose 1-epimerase</fullName>
        <ecNumber evidence="4 8">5.1.3.3</ecNumber>
    </recommendedName>
</protein>
<feature type="active site" description="Proton donor" evidence="9">
    <location>
        <position position="163"/>
    </location>
</feature>
<keyword evidence="13" id="KW-1185">Reference proteome</keyword>
<dbReference type="GO" id="GO:0005737">
    <property type="term" value="C:cytoplasm"/>
    <property type="evidence" value="ECO:0007669"/>
    <property type="project" value="TreeGrafter"/>
</dbReference>
<evidence type="ECO:0000313" key="12">
    <source>
        <dbReference type="EMBL" id="MCM2681262.1"/>
    </source>
</evidence>
<dbReference type="InterPro" id="IPR018052">
    <property type="entry name" value="Ald1_epimerase_CS"/>
</dbReference>
<evidence type="ECO:0000256" key="8">
    <source>
        <dbReference type="PIRNR" id="PIRNR005096"/>
    </source>
</evidence>
<dbReference type="GO" id="GO:0033499">
    <property type="term" value="P:galactose catabolic process via UDP-galactose, Leloir pathway"/>
    <property type="evidence" value="ECO:0007669"/>
    <property type="project" value="TreeGrafter"/>
</dbReference>
<dbReference type="GO" id="GO:0004034">
    <property type="term" value="F:aldose 1-epimerase activity"/>
    <property type="evidence" value="ECO:0007669"/>
    <property type="project" value="UniProtKB-EC"/>
</dbReference>
<dbReference type="PROSITE" id="PS00545">
    <property type="entry name" value="ALDOSE_1_EPIMERASE"/>
    <property type="match status" value="1"/>
</dbReference>
<dbReference type="InterPro" id="IPR015443">
    <property type="entry name" value="Aldose_1-epimerase"/>
</dbReference>
<dbReference type="EMBL" id="JAMQGP010000009">
    <property type="protein sequence ID" value="MCM2681262.1"/>
    <property type="molecule type" value="Genomic_DNA"/>
</dbReference>